<keyword evidence="1" id="KW-0479">Metal-binding</keyword>
<dbReference type="EMBL" id="JAIQCJ010002572">
    <property type="protein sequence ID" value="KAJ8775796.1"/>
    <property type="molecule type" value="Genomic_DNA"/>
</dbReference>
<feature type="transmembrane region" description="Helical" evidence="6">
    <location>
        <begin position="197"/>
        <end position="225"/>
    </location>
</feature>
<evidence type="ECO:0000259" key="7">
    <source>
        <dbReference type="PROSITE" id="PS50089"/>
    </source>
</evidence>
<dbReference type="PROSITE" id="PS00518">
    <property type="entry name" value="ZF_RING_1"/>
    <property type="match status" value="1"/>
</dbReference>
<organism evidence="8 9">
    <name type="scientific">Eschrichtius robustus</name>
    <name type="common">California gray whale</name>
    <name type="synonym">Eschrichtius gibbosus</name>
    <dbReference type="NCBI Taxonomy" id="9764"/>
    <lineage>
        <taxon>Eukaryota</taxon>
        <taxon>Metazoa</taxon>
        <taxon>Chordata</taxon>
        <taxon>Craniata</taxon>
        <taxon>Vertebrata</taxon>
        <taxon>Euteleostomi</taxon>
        <taxon>Mammalia</taxon>
        <taxon>Eutheria</taxon>
        <taxon>Laurasiatheria</taxon>
        <taxon>Artiodactyla</taxon>
        <taxon>Whippomorpha</taxon>
        <taxon>Cetacea</taxon>
        <taxon>Mysticeti</taxon>
        <taxon>Eschrichtiidae</taxon>
        <taxon>Eschrichtius</taxon>
    </lineage>
</organism>
<dbReference type="InterPro" id="IPR001841">
    <property type="entry name" value="Znf_RING"/>
</dbReference>
<evidence type="ECO:0000256" key="5">
    <source>
        <dbReference type="SAM" id="MobiDB-lite"/>
    </source>
</evidence>
<feature type="compositionally biased region" description="Pro residues" evidence="5">
    <location>
        <begin position="158"/>
        <end position="181"/>
    </location>
</feature>
<reference evidence="8 9" key="1">
    <citation type="submission" date="2022-11" db="EMBL/GenBank/DDBJ databases">
        <title>Whole genome sequence of Eschrichtius robustus ER-17-0199.</title>
        <authorList>
            <person name="Bruniche-Olsen A."/>
            <person name="Black A.N."/>
            <person name="Fields C.J."/>
            <person name="Walden K."/>
            <person name="Dewoody J.A."/>
        </authorList>
    </citation>
    <scope>NUCLEOTIDE SEQUENCE [LARGE SCALE GENOMIC DNA]</scope>
    <source>
        <strain evidence="8">ER-17-0199</strain>
        <tissue evidence="8">Blubber</tissue>
    </source>
</reference>
<protein>
    <recommendedName>
        <fullName evidence="7">RING-type domain-containing protein</fullName>
    </recommendedName>
</protein>
<feature type="region of interest" description="Disordered" evidence="5">
    <location>
        <begin position="1"/>
        <end position="54"/>
    </location>
</feature>
<feature type="domain" description="RING-type" evidence="7">
    <location>
        <begin position="62"/>
        <end position="110"/>
    </location>
</feature>
<sequence length="345" mass="36313">MPCPRPPWLRRPRVPLGSEPSIPGSPSTPRSPGRGEDEDEGDEEEGDGSRGPILPPASPVECLICVSPFDSVFKLPKCLDCSHVFCLECLARLSLATAGGGDAVACPVCRAPTCLAPRRELPALPTQLGLLPGSARAPPPRQGSVRFDRRRGLLYLRQPPPAPGPRKARPPPPPPPPPPPLRLGRPMSRRLTLARSAWVFHAAVAVAALVAAGLVVTGLYISFLIPRATTSSPARPQLVALAPAPGFSWFPPRPTPAAPWTSGWRPRPVGPDLDAAPPGAAEDALEPEGVPEETETPDGSLDRRWGAEAGPGWAPRARGGRRRWGHSKRVCAAGPASGLGTPVSS</sequence>
<dbReference type="SUPFAM" id="SSF57850">
    <property type="entry name" value="RING/U-box"/>
    <property type="match status" value="1"/>
</dbReference>
<feature type="compositionally biased region" description="Basic residues" evidence="5">
    <location>
        <begin position="318"/>
        <end position="329"/>
    </location>
</feature>
<feature type="region of interest" description="Disordered" evidence="5">
    <location>
        <begin position="267"/>
        <end position="345"/>
    </location>
</feature>
<evidence type="ECO:0000256" key="4">
    <source>
        <dbReference type="PROSITE-ProRule" id="PRU00175"/>
    </source>
</evidence>
<gene>
    <name evidence="8" type="ORF">J1605_016125</name>
</gene>
<dbReference type="AlphaFoldDB" id="A0AB34G7W3"/>
<evidence type="ECO:0000256" key="1">
    <source>
        <dbReference type="ARBA" id="ARBA00022723"/>
    </source>
</evidence>
<dbReference type="InterPro" id="IPR017907">
    <property type="entry name" value="Znf_RING_CS"/>
</dbReference>
<keyword evidence="3" id="KW-0862">Zinc</keyword>
<dbReference type="Pfam" id="PF13639">
    <property type="entry name" value="zf-RING_2"/>
    <property type="match status" value="1"/>
</dbReference>
<evidence type="ECO:0000313" key="8">
    <source>
        <dbReference type="EMBL" id="KAJ8775796.1"/>
    </source>
</evidence>
<feature type="compositionally biased region" description="Acidic residues" evidence="5">
    <location>
        <begin position="36"/>
        <end position="46"/>
    </location>
</feature>
<feature type="compositionally biased region" description="Low complexity" evidence="5">
    <location>
        <begin position="307"/>
        <end position="317"/>
    </location>
</feature>
<dbReference type="CDD" id="cd16556">
    <property type="entry name" value="RING-HC_RNF183-like"/>
    <property type="match status" value="1"/>
</dbReference>
<feature type="compositionally biased region" description="Low complexity" evidence="5">
    <location>
        <begin position="270"/>
        <end position="282"/>
    </location>
</feature>
<keyword evidence="6" id="KW-0472">Membrane</keyword>
<accession>A0AB34G7W3</accession>
<evidence type="ECO:0000313" key="9">
    <source>
        <dbReference type="Proteomes" id="UP001159641"/>
    </source>
</evidence>
<evidence type="ECO:0000256" key="2">
    <source>
        <dbReference type="ARBA" id="ARBA00022771"/>
    </source>
</evidence>
<keyword evidence="9" id="KW-1185">Reference proteome</keyword>
<feature type="region of interest" description="Disordered" evidence="5">
    <location>
        <begin position="156"/>
        <end position="185"/>
    </location>
</feature>
<dbReference type="SMART" id="SM00184">
    <property type="entry name" value="RING"/>
    <property type="match status" value="1"/>
</dbReference>
<evidence type="ECO:0000256" key="6">
    <source>
        <dbReference type="SAM" id="Phobius"/>
    </source>
</evidence>
<dbReference type="PANTHER" id="PTHR22791">
    <property type="entry name" value="RING-TYPE DOMAIN-CONTAINING PROTEIN"/>
    <property type="match status" value="1"/>
</dbReference>
<dbReference type="GO" id="GO:0016567">
    <property type="term" value="P:protein ubiquitination"/>
    <property type="evidence" value="ECO:0007669"/>
    <property type="project" value="TreeGrafter"/>
</dbReference>
<dbReference type="InterPro" id="IPR051435">
    <property type="entry name" value="RING_finger_E3_ubiq-ligases"/>
</dbReference>
<dbReference type="InterPro" id="IPR013083">
    <property type="entry name" value="Znf_RING/FYVE/PHD"/>
</dbReference>
<dbReference type="Gene3D" id="3.30.40.10">
    <property type="entry name" value="Zinc/RING finger domain, C3HC4 (zinc finger)"/>
    <property type="match status" value="1"/>
</dbReference>
<feature type="compositionally biased region" description="Low complexity" evidence="5">
    <location>
        <begin position="20"/>
        <end position="32"/>
    </location>
</feature>
<keyword evidence="2 4" id="KW-0863">Zinc-finger</keyword>
<dbReference type="Proteomes" id="UP001159641">
    <property type="component" value="Unassembled WGS sequence"/>
</dbReference>
<keyword evidence="6" id="KW-0812">Transmembrane</keyword>
<dbReference type="GO" id="GO:0061630">
    <property type="term" value="F:ubiquitin protein ligase activity"/>
    <property type="evidence" value="ECO:0007669"/>
    <property type="project" value="TreeGrafter"/>
</dbReference>
<name>A0AB34G7W3_ESCRO</name>
<proteinExistence type="predicted"/>
<dbReference type="PANTHER" id="PTHR22791:SF1">
    <property type="entry name" value="RING FINGER PROTEIN 225"/>
    <property type="match status" value="1"/>
</dbReference>
<keyword evidence="6" id="KW-1133">Transmembrane helix</keyword>
<feature type="compositionally biased region" description="Acidic residues" evidence="5">
    <location>
        <begin position="283"/>
        <end position="296"/>
    </location>
</feature>
<dbReference type="GO" id="GO:0008270">
    <property type="term" value="F:zinc ion binding"/>
    <property type="evidence" value="ECO:0007669"/>
    <property type="project" value="UniProtKB-KW"/>
</dbReference>
<evidence type="ECO:0000256" key="3">
    <source>
        <dbReference type="ARBA" id="ARBA00022833"/>
    </source>
</evidence>
<dbReference type="PROSITE" id="PS50089">
    <property type="entry name" value="ZF_RING_2"/>
    <property type="match status" value="1"/>
</dbReference>
<comment type="caution">
    <text evidence="8">The sequence shown here is derived from an EMBL/GenBank/DDBJ whole genome shotgun (WGS) entry which is preliminary data.</text>
</comment>